<evidence type="ECO:0000256" key="1">
    <source>
        <dbReference type="SAM" id="MobiDB-lite"/>
    </source>
</evidence>
<evidence type="ECO:0000313" key="2">
    <source>
        <dbReference type="EMBL" id="KKL26325.1"/>
    </source>
</evidence>
<gene>
    <name evidence="2" type="ORF">LCGC14_2396390</name>
</gene>
<accession>A0A0F9BWM8</accession>
<proteinExistence type="predicted"/>
<dbReference type="EMBL" id="LAZR01035876">
    <property type="protein sequence ID" value="KKL26325.1"/>
    <property type="molecule type" value="Genomic_DNA"/>
</dbReference>
<comment type="caution">
    <text evidence="2">The sequence shown here is derived from an EMBL/GenBank/DDBJ whole genome shotgun (WGS) entry which is preliminary data.</text>
</comment>
<sequence length="223" mass="24973">MTHKRKNESARQIRRLTGGQNAHAAIGTLEPGCEIFGFSKGQFSKINLLTALLEQTGPAHVTVCTWSALHGHIDDVHVLLKNQAILSMRWLIDFSFLSRRPDYIANLRHRFADDCIRVTSCHAKFMIIRNERWNLAIRTSMNLTDNPRFENFEISDDPGLADFLDRMVDEVFETPNAPATFDSIPQEHKDAFSKFGTDPNAGDSADHLGISLDDPAKPGLSQG</sequence>
<dbReference type="AlphaFoldDB" id="A0A0F9BWM8"/>
<reference evidence="2" key="1">
    <citation type="journal article" date="2015" name="Nature">
        <title>Complex archaea that bridge the gap between prokaryotes and eukaryotes.</title>
        <authorList>
            <person name="Spang A."/>
            <person name="Saw J.H."/>
            <person name="Jorgensen S.L."/>
            <person name="Zaremba-Niedzwiedzka K."/>
            <person name="Martijn J."/>
            <person name="Lind A.E."/>
            <person name="van Eijk R."/>
            <person name="Schleper C."/>
            <person name="Guy L."/>
            <person name="Ettema T.J."/>
        </authorList>
    </citation>
    <scope>NUCLEOTIDE SEQUENCE</scope>
</reference>
<feature type="region of interest" description="Disordered" evidence="1">
    <location>
        <begin position="188"/>
        <end position="223"/>
    </location>
</feature>
<evidence type="ECO:0008006" key="3">
    <source>
        <dbReference type="Google" id="ProtNLM"/>
    </source>
</evidence>
<organism evidence="2">
    <name type="scientific">marine sediment metagenome</name>
    <dbReference type="NCBI Taxonomy" id="412755"/>
    <lineage>
        <taxon>unclassified sequences</taxon>
        <taxon>metagenomes</taxon>
        <taxon>ecological metagenomes</taxon>
    </lineage>
</organism>
<protein>
    <recommendedName>
        <fullName evidence="3">Phospholipase D-like domain-containing protein</fullName>
    </recommendedName>
</protein>
<name>A0A0F9BWM8_9ZZZZ</name>